<keyword evidence="9 16" id="KW-1133">Transmembrane helix</keyword>
<evidence type="ECO:0000256" key="5">
    <source>
        <dbReference type="ARBA" id="ARBA00022525"/>
    </source>
</evidence>
<evidence type="ECO:0000313" key="19">
    <source>
        <dbReference type="EMBL" id="KAF9881034.1"/>
    </source>
</evidence>
<dbReference type="Proteomes" id="UP000781932">
    <property type="component" value="Unassembled WGS sequence"/>
</dbReference>
<dbReference type="InterPro" id="IPR008427">
    <property type="entry name" value="Extracellular_membr_CFEM_dom"/>
</dbReference>
<keyword evidence="11 14" id="KW-1015">Disulfide bond</keyword>
<dbReference type="InterPro" id="IPR049326">
    <property type="entry name" value="Rhodopsin_dom_fungi"/>
</dbReference>
<dbReference type="RefSeq" id="XP_038750495.1">
    <property type="nucleotide sequence ID" value="XM_038883903.1"/>
</dbReference>
<dbReference type="GO" id="GO:0005576">
    <property type="term" value="C:extracellular region"/>
    <property type="evidence" value="ECO:0007669"/>
    <property type="project" value="UniProtKB-SubCell"/>
</dbReference>
<keyword evidence="8 17" id="KW-0732">Signal</keyword>
<organism evidence="19 20">
    <name type="scientific">Colletotrichum karsti</name>
    <dbReference type="NCBI Taxonomy" id="1095194"/>
    <lineage>
        <taxon>Eukaryota</taxon>
        <taxon>Fungi</taxon>
        <taxon>Dikarya</taxon>
        <taxon>Ascomycota</taxon>
        <taxon>Pezizomycotina</taxon>
        <taxon>Sordariomycetes</taxon>
        <taxon>Hypocreomycetidae</taxon>
        <taxon>Glomerellales</taxon>
        <taxon>Glomerellaceae</taxon>
        <taxon>Colletotrichum</taxon>
        <taxon>Colletotrichum boninense species complex</taxon>
    </lineage>
</organism>
<dbReference type="SMART" id="SM00747">
    <property type="entry name" value="CFEM"/>
    <property type="match status" value="1"/>
</dbReference>
<feature type="disulfide bond" evidence="14">
    <location>
        <begin position="37"/>
        <end position="68"/>
    </location>
</feature>
<dbReference type="OrthoDB" id="2496787at2759"/>
<reference evidence="19" key="2">
    <citation type="submission" date="2020-11" db="EMBL/GenBank/DDBJ databases">
        <title>Whole genome sequencing of Colletotrichum sp.</title>
        <authorList>
            <person name="Li H."/>
        </authorList>
    </citation>
    <scope>NUCLEOTIDE SEQUENCE</scope>
    <source>
        <strain evidence="19">CkLH20</strain>
    </source>
</reference>
<name>A0A9P6IEM7_9PEZI</name>
<comment type="subcellular location">
    <subcellularLocation>
        <location evidence="2">Membrane</location>
        <topology evidence="2">Lipid-anchor</topology>
        <topology evidence="2">GPI-anchor</topology>
    </subcellularLocation>
    <subcellularLocation>
        <location evidence="1">Membrane</location>
        <topology evidence="1">Multi-pass membrane protein</topology>
    </subcellularLocation>
    <subcellularLocation>
        <location evidence="3">Secreted</location>
    </subcellularLocation>
</comment>
<keyword evidence="5" id="KW-0964">Secreted</keyword>
<comment type="caution">
    <text evidence="19">The sequence shown here is derived from an EMBL/GenBank/DDBJ whole genome shotgun (WGS) entry which is preliminary data.</text>
</comment>
<evidence type="ECO:0000256" key="15">
    <source>
        <dbReference type="SAM" id="MobiDB-lite"/>
    </source>
</evidence>
<keyword evidence="7 16" id="KW-0812">Transmembrane</keyword>
<feature type="signal peptide" evidence="17">
    <location>
        <begin position="1"/>
        <end position="21"/>
    </location>
</feature>
<dbReference type="GO" id="GO:0098552">
    <property type="term" value="C:side of membrane"/>
    <property type="evidence" value="ECO:0007669"/>
    <property type="project" value="UniProtKB-KW"/>
</dbReference>
<dbReference type="PROSITE" id="PS52012">
    <property type="entry name" value="CFEM"/>
    <property type="match status" value="1"/>
</dbReference>
<evidence type="ECO:0000256" key="3">
    <source>
        <dbReference type="ARBA" id="ARBA00004613"/>
    </source>
</evidence>
<keyword evidence="20" id="KW-1185">Reference proteome</keyword>
<sequence length="315" mass="34097">MMKTWVGLFLALTFGIDIVVAASTPDIAAYPPCAVSCIVKGLPQSPCTGMNQTCLCADPVFNDVVGACLKTGCTVKEQLSAANLTWVNCGFQLTDNTKLPRFLTGLLFILPTVFIIIRLANKWVNPSSWAADDLAILLGYALTVPFLPIIYRSLELGLGKDIWTLQPDKITEFLKASCISTHIQGAHLYKLNLRLKKKIGVILMFSVGLFLTAVSAVRISTLIQFATTNNITSEALWVYVWSFIELCVGISVACMPNASQLWRSGLTKAKDLSAAASSKERPTSATEMIASPKRKSTSQDISLVSTAEALVTPDV</sequence>
<evidence type="ECO:0000256" key="11">
    <source>
        <dbReference type="ARBA" id="ARBA00023157"/>
    </source>
</evidence>
<dbReference type="Pfam" id="PF05730">
    <property type="entry name" value="CFEM"/>
    <property type="match status" value="1"/>
</dbReference>
<evidence type="ECO:0000256" key="14">
    <source>
        <dbReference type="PROSITE-ProRule" id="PRU01356"/>
    </source>
</evidence>
<feature type="transmembrane region" description="Helical" evidence="16">
    <location>
        <begin position="102"/>
        <end position="120"/>
    </location>
</feature>
<keyword evidence="6" id="KW-0325">Glycoprotein</keyword>
<feature type="disulfide bond" evidence="14">
    <location>
        <begin position="47"/>
        <end position="54"/>
    </location>
</feature>
<evidence type="ECO:0000256" key="17">
    <source>
        <dbReference type="SAM" id="SignalP"/>
    </source>
</evidence>
<evidence type="ECO:0000256" key="10">
    <source>
        <dbReference type="ARBA" id="ARBA00023136"/>
    </source>
</evidence>
<evidence type="ECO:0000256" key="2">
    <source>
        <dbReference type="ARBA" id="ARBA00004589"/>
    </source>
</evidence>
<evidence type="ECO:0000313" key="20">
    <source>
        <dbReference type="Proteomes" id="UP000781932"/>
    </source>
</evidence>
<dbReference type="Pfam" id="PF20684">
    <property type="entry name" value="Fung_rhodopsin"/>
    <property type="match status" value="1"/>
</dbReference>
<dbReference type="InterPro" id="IPR052337">
    <property type="entry name" value="SAT4-like"/>
</dbReference>
<comment type="similarity">
    <text evidence="4">Belongs to the RBT5 family.</text>
</comment>
<feature type="transmembrane region" description="Helical" evidence="16">
    <location>
        <begin position="199"/>
        <end position="223"/>
    </location>
</feature>
<evidence type="ECO:0000256" key="8">
    <source>
        <dbReference type="ARBA" id="ARBA00022729"/>
    </source>
</evidence>
<keyword evidence="10 16" id="KW-0472">Membrane</keyword>
<feature type="transmembrane region" description="Helical" evidence="16">
    <location>
        <begin position="235"/>
        <end position="255"/>
    </location>
</feature>
<feature type="disulfide bond" evidence="14">
    <location>
        <begin position="33"/>
        <end position="73"/>
    </location>
</feature>
<evidence type="ECO:0000256" key="13">
    <source>
        <dbReference type="ARBA" id="ARBA00038359"/>
    </source>
</evidence>
<dbReference type="EMBL" id="JAATWM020000003">
    <property type="protein sequence ID" value="KAF9881034.1"/>
    <property type="molecule type" value="Genomic_DNA"/>
</dbReference>
<proteinExistence type="inferred from homology"/>
<comment type="caution">
    <text evidence="14">Lacks conserved residue(s) required for the propagation of feature annotation.</text>
</comment>
<gene>
    <name evidence="19" type="ORF">CkaCkLH20_01184</name>
</gene>
<comment type="similarity">
    <text evidence="13">Belongs to the SAT4 family.</text>
</comment>
<dbReference type="PANTHER" id="PTHR33048:SF47">
    <property type="entry name" value="INTEGRAL MEMBRANE PROTEIN-RELATED"/>
    <property type="match status" value="1"/>
</dbReference>
<evidence type="ECO:0000256" key="16">
    <source>
        <dbReference type="SAM" id="Phobius"/>
    </source>
</evidence>
<evidence type="ECO:0000256" key="1">
    <source>
        <dbReference type="ARBA" id="ARBA00004141"/>
    </source>
</evidence>
<feature type="region of interest" description="Disordered" evidence="15">
    <location>
        <begin position="274"/>
        <end position="300"/>
    </location>
</feature>
<keyword evidence="12" id="KW-0449">Lipoprotein</keyword>
<protein>
    <submittedName>
        <fullName evidence="19">CFEM domain-containing protein</fullName>
    </submittedName>
</protein>
<evidence type="ECO:0000256" key="12">
    <source>
        <dbReference type="ARBA" id="ARBA00023288"/>
    </source>
</evidence>
<keyword evidence="6" id="KW-0336">GPI-anchor</keyword>
<accession>A0A9P6IEM7</accession>
<evidence type="ECO:0000256" key="7">
    <source>
        <dbReference type="ARBA" id="ARBA00022692"/>
    </source>
</evidence>
<evidence type="ECO:0000256" key="9">
    <source>
        <dbReference type="ARBA" id="ARBA00022989"/>
    </source>
</evidence>
<evidence type="ECO:0000256" key="4">
    <source>
        <dbReference type="ARBA" id="ARBA00010031"/>
    </source>
</evidence>
<dbReference type="GeneID" id="62156977"/>
<evidence type="ECO:0000259" key="18">
    <source>
        <dbReference type="PROSITE" id="PS52012"/>
    </source>
</evidence>
<evidence type="ECO:0000256" key="6">
    <source>
        <dbReference type="ARBA" id="ARBA00022622"/>
    </source>
</evidence>
<dbReference type="PANTHER" id="PTHR33048">
    <property type="entry name" value="PTH11-LIKE INTEGRAL MEMBRANE PROTEIN (AFU_ORTHOLOGUE AFUA_5G11245)"/>
    <property type="match status" value="1"/>
</dbReference>
<feature type="disulfide bond" evidence="14">
    <location>
        <begin position="56"/>
        <end position="89"/>
    </location>
</feature>
<feature type="chain" id="PRO_5040159021" evidence="17">
    <location>
        <begin position="22"/>
        <end position="315"/>
    </location>
</feature>
<dbReference type="AlphaFoldDB" id="A0A9P6IEM7"/>
<reference evidence="19" key="1">
    <citation type="submission" date="2020-03" db="EMBL/GenBank/DDBJ databases">
        <authorList>
            <person name="He L."/>
        </authorList>
    </citation>
    <scope>NUCLEOTIDE SEQUENCE</scope>
    <source>
        <strain evidence="19">CkLH20</strain>
    </source>
</reference>
<feature type="domain" description="CFEM" evidence="18">
    <location>
        <begin position="4"/>
        <end position="114"/>
    </location>
</feature>